<dbReference type="OrthoDB" id="3210235at2"/>
<keyword evidence="5" id="KW-1185">Reference proteome</keyword>
<dbReference type="PANTHER" id="PTHR30055">
    <property type="entry name" value="HTH-TYPE TRANSCRIPTIONAL REGULATOR RUTR"/>
    <property type="match status" value="1"/>
</dbReference>
<dbReference type="PRINTS" id="PR00455">
    <property type="entry name" value="HTHTETR"/>
</dbReference>
<dbReference type="Pfam" id="PF00440">
    <property type="entry name" value="TetR_N"/>
    <property type="match status" value="1"/>
</dbReference>
<dbReference type="eggNOG" id="COG1309">
    <property type="taxonomic scope" value="Bacteria"/>
</dbReference>
<accession>M3VBD3</accession>
<dbReference type="GO" id="GO:0003700">
    <property type="term" value="F:DNA-binding transcription factor activity"/>
    <property type="evidence" value="ECO:0007669"/>
    <property type="project" value="TreeGrafter"/>
</dbReference>
<dbReference type="PROSITE" id="PS50977">
    <property type="entry name" value="HTH_TETR_2"/>
    <property type="match status" value="1"/>
</dbReference>
<dbReference type="AlphaFoldDB" id="M3VBD3"/>
<gene>
    <name evidence="4" type="ORF">GM1_014_00560</name>
</gene>
<dbReference type="EMBL" id="BAOP01000014">
    <property type="protein sequence ID" value="GAC80063.1"/>
    <property type="molecule type" value="Genomic_DNA"/>
</dbReference>
<comment type="caution">
    <text evidence="4">The sequence shown here is derived from an EMBL/GenBank/DDBJ whole genome shotgun (WGS) entry which is preliminary data.</text>
</comment>
<dbReference type="RefSeq" id="WP_008378828.1">
    <property type="nucleotide sequence ID" value="NZ_BAOP01000014.1"/>
</dbReference>
<dbReference type="Gene3D" id="1.10.10.60">
    <property type="entry name" value="Homeodomain-like"/>
    <property type="match status" value="1"/>
</dbReference>
<reference evidence="4 5" key="1">
    <citation type="submission" date="2013-02" db="EMBL/GenBank/DDBJ databases">
        <title>Whole genome shotgun sequence of Gordonia malaquae NBRC 108250.</title>
        <authorList>
            <person name="Yoshida I."/>
            <person name="Hosoyama A."/>
            <person name="Tsuchikane K."/>
            <person name="Ando Y."/>
            <person name="Baba S."/>
            <person name="Ohji S."/>
            <person name="Hamada M."/>
            <person name="Tamura T."/>
            <person name="Yamazoe A."/>
            <person name="Yamazaki S."/>
            <person name="Fujita N."/>
        </authorList>
    </citation>
    <scope>NUCLEOTIDE SEQUENCE [LARGE SCALE GENOMIC DNA]</scope>
    <source>
        <strain evidence="4 5">NBRC 108250</strain>
    </source>
</reference>
<evidence type="ECO:0000313" key="4">
    <source>
        <dbReference type="EMBL" id="GAC80063.1"/>
    </source>
</evidence>
<dbReference type="SUPFAM" id="SSF46689">
    <property type="entry name" value="Homeodomain-like"/>
    <property type="match status" value="1"/>
</dbReference>
<evidence type="ECO:0000256" key="2">
    <source>
        <dbReference type="PROSITE-ProRule" id="PRU00335"/>
    </source>
</evidence>
<evidence type="ECO:0000259" key="3">
    <source>
        <dbReference type="PROSITE" id="PS50977"/>
    </source>
</evidence>
<feature type="domain" description="HTH tetR-type" evidence="3">
    <location>
        <begin position="16"/>
        <end position="76"/>
    </location>
</feature>
<dbReference type="InterPro" id="IPR050109">
    <property type="entry name" value="HTH-type_TetR-like_transc_reg"/>
</dbReference>
<dbReference type="Pfam" id="PF17920">
    <property type="entry name" value="TetR_C_16"/>
    <property type="match status" value="1"/>
</dbReference>
<dbReference type="STRING" id="410332.SAMN04488550_1689"/>
<dbReference type="GO" id="GO:0000976">
    <property type="term" value="F:transcription cis-regulatory region binding"/>
    <property type="evidence" value="ECO:0007669"/>
    <property type="project" value="TreeGrafter"/>
</dbReference>
<proteinExistence type="predicted"/>
<keyword evidence="1 2" id="KW-0238">DNA-binding</keyword>
<dbReference type="InterPro" id="IPR041678">
    <property type="entry name" value="TetR_C_16"/>
</dbReference>
<evidence type="ECO:0000256" key="1">
    <source>
        <dbReference type="ARBA" id="ARBA00023125"/>
    </source>
</evidence>
<dbReference type="InterPro" id="IPR036271">
    <property type="entry name" value="Tet_transcr_reg_TetR-rel_C_sf"/>
</dbReference>
<dbReference type="InterPro" id="IPR001647">
    <property type="entry name" value="HTH_TetR"/>
</dbReference>
<dbReference type="PANTHER" id="PTHR30055:SF235">
    <property type="entry name" value="TRANSCRIPTIONAL REGULATORY PROTEIN"/>
    <property type="match status" value="1"/>
</dbReference>
<dbReference type="Proteomes" id="UP000035009">
    <property type="component" value="Unassembled WGS sequence"/>
</dbReference>
<organism evidence="4 5">
    <name type="scientific">Gordonia malaquae NBRC 108250</name>
    <dbReference type="NCBI Taxonomy" id="1223542"/>
    <lineage>
        <taxon>Bacteria</taxon>
        <taxon>Bacillati</taxon>
        <taxon>Actinomycetota</taxon>
        <taxon>Actinomycetes</taxon>
        <taxon>Mycobacteriales</taxon>
        <taxon>Gordoniaceae</taxon>
        <taxon>Gordonia</taxon>
    </lineage>
</organism>
<name>M3VBD3_GORML</name>
<feature type="DNA-binding region" description="H-T-H motif" evidence="2">
    <location>
        <begin position="39"/>
        <end position="58"/>
    </location>
</feature>
<sequence length="201" mass="21307">MAEPSSTRAGRRSGESTARADILAAAREMFASNGFKSTSLRAVAAEAGVDVALVSYYFGSKHGLFVEALEVPVDPAEQLTRAATGPRSALGTRMITEFTGAWEGETTGTALQGLLRSIVNDPGRSNAFGEFASHRMVPLLSEKAGVDLDTARVLISCVFGMAMVRYLIGVPTFAEMSRDEVIAMYGPRLQLIVDADGTVSP</sequence>
<dbReference type="Gene3D" id="1.10.357.10">
    <property type="entry name" value="Tetracycline Repressor, domain 2"/>
    <property type="match status" value="1"/>
</dbReference>
<evidence type="ECO:0000313" key="5">
    <source>
        <dbReference type="Proteomes" id="UP000035009"/>
    </source>
</evidence>
<dbReference type="InterPro" id="IPR009057">
    <property type="entry name" value="Homeodomain-like_sf"/>
</dbReference>
<protein>
    <submittedName>
        <fullName evidence="4">Putative TetR family transcriptional regulator</fullName>
    </submittedName>
</protein>
<dbReference type="SUPFAM" id="SSF48498">
    <property type="entry name" value="Tetracyclin repressor-like, C-terminal domain"/>
    <property type="match status" value="1"/>
</dbReference>